<evidence type="ECO:0000259" key="1">
    <source>
        <dbReference type="Pfam" id="PF04471"/>
    </source>
</evidence>
<gene>
    <name evidence="2" type="ORF">Asru_0009_08</name>
</gene>
<reference evidence="2 3" key="1">
    <citation type="submission" date="2012-11" db="EMBL/GenBank/DDBJ databases">
        <title>Whole genome sequence of Acidisphaera rubrifaciens HS-AP3.</title>
        <authorList>
            <person name="Azuma Y."/>
            <person name="Higashiura N."/>
            <person name="Hirakawa H."/>
            <person name="Matsushita K."/>
        </authorList>
    </citation>
    <scope>NUCLEOTIDE SEQUENCE [LARGE SCALE GENOMIC DNA]</scope>
    <source>
        <strain evidence="2 3">HS-AP3</strain>
    </source>
</reference>
<dbReference type="Pfam" id="PF04471">
    <property type="entry name" value="Mrr_cat"/>
    <property type="match status" value="1"/>
</dbReference>
<dbReference type="EMBL" id="BANB01000009">
    <property type="protein sequence ID" value="GAN75815.1"/>
    <property type="molecule type" value="Genomic_DNA"/>
</dbReference>
<dbReference type="InterPro" id="IPR007560">
    <property type="entry name" value="Restrct_endonuc_IV_Mrr"/>
</dbReference>
<proteinExistence type="predicted"/>
<organism evidence="2 3">
    <name type="scientific">Acidisphaera rubrifaciens HS-AP3</name>
    <dbReference type="NCBI Taxonomy" id="1231350"/>
    <lineage>
        <taxon>Bacteria</taxon>
        <taxon>Pseudomonadati</taxon>
        <taxon>Pseudomonadota</taxon>
        <taxon>Alphaproteobacteria</taxon>
        <taxon>Acetobacterales</taxon>
        <taxon>Acetobacteraceae</taxon>
        <taxon>Acidisphaera</taxon>
    </lineage>
</organism>
<dbReference type="Proteomes" id="UP000032680">
    <property type="component" value="Unassembled WGS sequence"/>
</dbReference>
<dbReference type="GO" id="GO:0003677">
    <property type="term" value="F:DNA binding"/>
    <property type="evidence" value="ECO:0007669"/>
    <property type="project" value="InterPro"/>
</dbReference>
<comment type="caution">
    <text evidence="2">The sequence shown here is derived from an EMBL/GenBank/DDBJ whole genome shotgun (WGS) entry which is preliminary data.</text>
</comment>
<keyword evidence="3" id="KW-1185">Reference proteome</keyword>
<dbReference type="AlphaFoldDB" id="A0A0D6P233"/>
<name>A0A0D6P233_9PROT</name>
<dbReference type="InterPro" id="IPR011335">
    <property type="entry name" value="Restrct_endonuc-II-like"/>
</dbReference>
<dbReference type="GO" id="GO:0004519">
    <property type="term" value="F:endonuclease activity"/>
    <property type="evidence" value="ECO:0007669"/>
    <property type="project" value="InterPro"/>
</dbReference>
<dbReference type="SUPFAM" id="SSF52980">
    <property type="entry name" value="Restriction endonuclease-like"/>
    <property type="match status" value="1"/>
</dbReference>
<protein>
    <recommendedName>
        <fullName evidence="1">Restriction endonuclease type IV Mrr domain-containing protein</fullName>
    </recommendedName>
</protein>
<feature type="domain" description="Restriction endonuclease type IV Mrr" evidence="1">
    <location>
        <begin position="37"/>
        <end position="143"/>
    </location>
</feature>
<accession>A0A0D6P233</accession>
<dbReference type="GO" id="GO:0009307">
    <property type="term" value="P:DNA restriction-modification system"/>
    <property type="evidence" value="ECO:0007669"/>
    <property type="project" value="InterPro"/>
</dbReference>
<evidence type="ECO:0000313" key="3">
    <source>
        <dbReference type="Proteomes" id="UP000032680"/>
    </source>
</evidence>
<sequence>MTFCKARHKLPAMIQSFKMAKKSSSDARRLGKRAKAWTNYEEVARYVLQQLGKRFGLADVEGKQKVSGRQSGTKWEIDAKGVRDGDASFVIVECRRYGKRLNQEALAAVAYRILDTGATGGITVSPHPLQRGAAKVARASQIEHVQLRSDSTRELWVAEIKKVIHVGITEVVGLTVRDSFTITVIDADGNVVEQRSG</sequence>
<evidence type="ECO:0000313" key="2">
    <source>
        <dbReference type="EMBL" id="GAN75815.1"/>
    </source>
</evidence>